<feature type="transmembrane region" description="Helical" evidence="1">
    <location>
        <begin position="46"/>
        <end position="69"/>
    </location>
</feature>
<proteinExistence type="predicted"/>
<comment type="caution">
    <text evidence="2">The sequence shown here is derived from an EMBL/GenBank/DDBJ whole genome shotgun (WGS) entry which is preliminary data.</text>
</comment>
<sequence>MSLEERVRAATRAAAGTIEQIPDLTPTQTAPAARRLLALPRRWRPWLTPVAAAAAVVTLATALVAVRIIPNGGGVPQSPAAVAPIPGVPEYYVAINWLPKYGSAQGLLVGDTFTGKTIAVPPPAHTQLDMVVGAGDDRTFVAFGTSTVHRSAPGRWWKLTLAPGTARPVRLTRLPITQPEFLVAMALSASGRELAIVTINTALTKRYLGVYSTATGRLLRSWSTTSRLAFSNAFSSTSAFTWIDGDHAITFPALRAVSQPRSSKTTYVQQVRTLDLTAPGSDLMANSHVIWSTSSQPSPPSKNVVTPVSTAFPGGEPGPLPCGEFYPMVSANGKTATCTAPSYGSGGPRQAIWQTYPLPDLLADAGGGTRVYQSTVDLPAGYSLDVETLWVSASGSALLGEWTASPPPVGTMGGEQNSPDYSPQPQVHFGVISHGTFTPLPTPTDAFPLSLGDVAW</sequence>
<evidence type="ECO:0000256" key="1">
    <source>
        <dbReference type="SAM" id="Phobius"/>
    </source>
</evidence>
<protein>
    <submittedName>
        <fullName evidence="2">Uncharacterized protein</fullName>
    </submittedName>
</protein>
<dbReference type="Proteomes" id="UP000460272">
    <property type="component" value="Unassembled WGS sequence"/>
</dbReference>
<evidence type="ECO:0000313" key="2">
    <source>
        <dbReference type="EMBL" id="TVZ01530.1"/>
    </source>
</evidence>
<keyword evidence="3" id="KW-1185">Reference proteome</keyword>
<evidence type="ECO:0000313" key="3">
    <source>
        <dbReference type="Proteomes" id="UP000460272"/>
    </source>
</evidence>
<keyword evidence="1" id="KW-0472">Membrane</keyword>
<keyword evidence="1" id="KW-1133">Transmembrane helix</keyword>
<gene>
    <name evidence="2" type="ORF">EAS64_28955</name>
</gene>
<keyword evidence="1" id="KW-0812">Transmembrane</keyword>
<dbReference type="AlphaFoldDB" id="A0A6P2BRE8"/>
<dbReference type="EMBL" id="RPFW01000006">
    <property type="protein sequence ID" value="TVZ01530.1"/>
    <property type="molecule type" value="Genomic_DNA"/>
</dbReference>
<dbReference type="RefSeq" id="WP_145858209.1">
    <property type="nucleotide sequence ID" value="NZ_RPFW01000006.1"/>
</dbReference>
<name>A0A6P2BRE8_9ACTN</name>
<reference evidence="2 3" key="1">
    <citation type="submission" date="2018-11" db="EMBL/GenBank/DDBJ databases">
        <title>Trebonia kvetii gen.nov., sp.nov., a novel acidophilic actinobacterium, and proposal of the new actinobacterial family Treboniaceae fam. nov.</title>
        <authorList>
            <person name="Rapoport D."/>
            <person name="Sagova-Mareckova M."/>
            <person name="Sedlacek I."/>
            <person name="Provaznik J."/>
            <person name="Kralova S."/>
            <person name="Pavlinic D."/>
            <person name="Benes V."/>
            <person name="Kopecky J."/>
        </authorList>
    </citation>
    <scope>NUCLEOTIDE SEQUENCE [LARGE SCALE GENOMIC DNA]</scope>
    <source>
        <strain evidence="2 3">15Tr583</strain>
    </source>
</reference>
<organism evidence="2 3">
    <name type="scientific">Trebonia kvetii</name>
    <dbReference type="NCBI Taxonomy" id="2480626"/>
    <lineage>
        <taxon>Bacteria</taxon>
        <taxon>Bacillati</taxon>
        <taxon>Actinomycetota</taxon>
        <taxon>Actinomycetes</taxon>
        <taxon>Streptosporangiales</taxon>
        <taxon>Treboniaceae</taxon>
        <taxon>Trebonia</taxon>
    </lineage>
</organism>
<accession>A0A6P2BRE8</accession>